<feature type="compositionally biased region" description="Pro residues" evidence="1">
    <location>
        <begin position="1"/>
        <end position="10"/>
    </location>
</feature>
<proteinExistence type="predicted"/>
<protein>
    <submittedName>
        <fullName evidence="2">Uncharacterized protein</fullName>
    </submittedName>
</protein>
<dbReference type="Proteomes" id="UP000633509">
    <property type="component" value="Unassembled WGS sequence"/>
</dbReference>
<evidence type="ECO:0000313" key="2">
    <source>
        <dbReference type="EMBL" id="MBE1593452.1"/>
    </source>
</evidence>
<keyword evidence="3" id="KW-1185">Reference proteome</keyword>
<feature type="compositionally biased region" description="Basic and acidic residues" evidence="1">
    <location>
        <begin position="11"/>
        <end position="26"/>
    </location>
</feature>
<feature type="region of interest" description="Disordered" evidence="1">
    <location>
        <begin position="1"/>
        <end position="55"/>
    </location>
</feature>
<dbReference type="EMBL" id="JADBEK010000001">
    <property type="protein sequence ID" value="MBE1593452.1"/>
    <property type="molecule type" value="Genomic_DNA"/>
</dbReference>
<evidence type="ECO:0000313" key="3">
    <source>
        <dbReference type="Proteomes" id="UP000633509"/>
    </source>
</evidence>
<gene>
    <name evidence="2" type="ORF">H4W80_011710</name>
</gene>
<accession>A0ABR9MKP3</accession>
<comment type="caution">
    <text evidence="2">The sequence shown here is derived from an EMBL/GenBank/DDBJ whole genome shotgun (WGS) entry which is preliminary data.</text>
</comment>
<evidence type="ECO:0000256" key="1">
    <source>
        <dbReference type="SAM" id="MobiDB-lite"/>
    </source>
</evidence>
<dbReference type="RefSeq" id="WP_192792803.1">
    <property type="nucleotide sequence ID" value="NZ_JADBEK010000001.1"/>
</dbReference>
<reference evidence="2 3" key="1">
    <citation type="submission" date="2020-10" db="EMBL/GenBank/DDBJ databases">
        <title>Sequencing the genomes of 1000 actinobacteria strains.</title>
        <authorList>
            <person name="Klenk H.-P."/>
        </authorList>
    </citation>
    <scope>NUCLEOTIDE SEQUENCE [LARGE SCALE GENOMIC DNA]</scope>
    <source>
        <strain evidence="2 3">DSM 43173</strain>
    </source>
</reference>
<sequence>MPAPTPPAPPPDREEPSREDPVDRPQRPRHRRSRGGPAQPPPRQDAGTPDSSAAIDRNLDALQARWPGWVITWGAWRQAYTAFECRDPLRCTVLEAGSPDQLQAAMAKAELELKARWPRPGERP</sequence>
<organism evidence="2 3">
    <name type="scientific">Nonomuraea angiospora</name>
    <dbReference type="NCBI Taxonomy" id="46172"/>
    <lineage>
        <taxon>Bacteria</taxon>
        <taxon>Bacillati</taxon>
        <taxon>Actinomycetota</taxon>
        <taxon>Actinomycetes</taxon>
        <taxon>Streptosporangiales</taxon>
        <taxon>Streptosporangiaceae</taxon>
        <taxon>Nonomuraea</taxon>
    </lineage>
</organism>
<name>A0ABR9MKP3_9ACTN</name>